<sequence>MLAYRLRNQSLMQQSLKSISDQPSPSAALSPTSIADDDFSPSRDLSCHSDPMAMEIDDAEDDLVVPIIPNRNERRAYRKGLGIMVPTPSGFSSIIQPSPTAINSAAASNSQAKSTGPTLYGPALDLVCPELEVDEGYCEDEDDFTWLESSVSLRDVSPNDISSPSGIKKRYGLRYRSSSEAATRCSNAVHSVPRMRRRDKKRRKQSRIPDVSTSERAAHAT</sequence>
<protein>
    <submittedName>
        <fullName evidence="2">Uncharacterized protein</fullName>
    </submittedName>
</protein>
<dbReference type="Proteomes" id="UP000722485">
    <property type="component" value="Unassembled WGS sequence"/>
</dbReference>
<dbReference type="AlphaFoldDB" id="A0A9P5L234"/>
<reference evidence="2" key="1">
    <citation type="submission" date="2020-03" db="EMBL/GenBank/DDBJ databases">
        <title>Draft Genome Sequence of Cylindrodendrum hubeiense.</title>
        <authorList>
            <person name="Buettner E."/>
            <person name="Kellner H."/>
        </authorList>
    </citation>
    <scope>NUCLEOTIDE SEQUENCE</scope>
    <source>
        <strain evidence="2">IHI 201604</strain>
    </source>
</reference>
<comment type="caution">
    <text evidence="2">The sequence shown here is derived from an EMBL/GenBank/DDBJ whole genome shotgun (WGS) entry which is preliminary data.</text>
</comment>
<dbReference type="OrthoDB" id="3910171at2759"/>
<evidence type="ECO:0000313" key="2">
    <source>
        <dbReference type="EMBL" id="KAF7532292.1"/>
    </source>
</evidence>
<evidence type="ECO:0000256" key="1">
    <source>
        <dbReference type="SAM" id="MobiDB-lite"/>
    </source>
</evidence>
<evidence type="ECO:0000313" key="3">
    <source>
        <dbReference type="Proteomes" id="UP000722485"/>
    </source>
</evidence>
<keyword evidence="3" id="KW-1185">Reference proteome</keyword>
<feature type="compositionally biased region" description="Polar residues" evidence="1">
    <location>
        <begin position="13"/>
        <end position="33"/>
    </location>
</feature>
<feature type="compositionally biased region" description="Basic residues" evidence="1">
    <location>
        <begin position="193"/>
        <end position="206"/>
    </location>
</feature>
<gene>
    <name evidence="2" type="ORF">G7Z17_g13657</name>
</gene>
<organism evidence="2 3">
    <name type="scientific">Cylindrodendrum hubeiense</name>
    <dbReference type="NCBI Taxonomy" id="595255"/>
    <lineage>
        <taxon>Eukaryota</taxon>
        <taxon>Fungi</taxon>
        <taxon>Dikarya</taxon>
        <taxon>Ascomycota</taxon>
        <taxon>Pezizomycotina</taxon>
        <taxon>Sordariomycetes</taxon>
        <taxon>Hypocreomycetidae</taxon>
        <taxon>Hypocreales</taxon>
        <taxon>Nectriaceae</taxon>
        <taxon>Cylindrodendrum</taxon>
    </lineage>
</organism>
<proteinExistence type="predicted"/>
<accession>A0A9P5L234</accession>
<feature type="region of interest" description="Disordered" evidence="1">
    <location>
        <begin position="182"/>
        <end position="221"/>
    </location>
</feature>
<dbReference type="EMBL" id="JAANBB010000911">
    <property type="protein sequence ID" value="KAF7532292.1"/>
    <property type="molecule type" value="Genomic_DNA"/>
</dbReference>
<name>A0A9P5L234_9HYPO</name>
<feature type="region of interest" description="Disordered" evidence="1">
    <location>
        <begin position="13"/>
        <end position="49"/>
    </location>
</feature>